<feature type="chain" id="PRO_5025374276" evidence="1">
    <location>
        <begin position="19"/>
        <end position="112"/>
    </location>
</feature>
<dbReference type="AlphaFoldDB" id="A0A6A4I1M5"/>
<name>A0A6A4I1M5_9AGAR</name>
<dbReference type="Proteomes" id="UP000799118">
    <property type="component" value="Unassembled WGS sequence"/>
</dbReference>
<sequence>MFYKVILVAFAFITAASAAASPEGCVVIPVVSDECTNFTGGLSFLNDEVSFVNVPPGFVCTFYEDSGCLSAGPNAHDVAVLTGGTWNMANAPGLSGPQNFNDLTSSFTCSPV</sequence>
<reference evidence="2" key="1">
    <citation type="journal article" date="2019" name="Environ. Microbiol.">
        <title>Fungal ecological strategies reflected in gene transcription - a case study of two litter decomposers.</title>
        <authorList>
            <person name="Barbi F."/>
            <person name="Kohler A."/>
            <person name="Barry K."/>
            <person name="Baskaran P."/>
            <person name="Daum C."/>
            <person name="Fauchery L."/>
            <person name="Ihrmark K."/>
            <person name="Kuo A."/>
            <person name="LaButti K."/>
            <person name="Lipzen A."/>
            <person name="Morin E."/>
            <person name="Grigoriev I.V."/>
            <person name="Henrissat B."/>
            <person name="Lindahl B."/>
            <person name="Martin F."/>
        </authorList>
    </citation>
    <scope>NUCLEOTIDE SEQUENCE</scope>
    <source>
        <strain evidence="2">JB14</strain>
    </source>
</reference>
<feature type="signal peptide" evidence="1">
    <location>
        <begin position="1"/>
        <end position="18"/>
    </location>
</feature>
<proteinExistence type="predicted"/>
<organism evidence="2 3">
    <name type="scientific">Gymnopus androsaceus JB14</name>
    <dbReference type="NCBI Taxonomy" id="1447944"/>
    <lineage>
        <taxon>Eukaryota</taxon>
        <taxon>Fungi</taxon>
        <taxon>Dikarya</taxon>
        <taxon>Basidiomycota</taxon>
        <taxon>Agaricomycotina</taxon>
        <taxon>Agaricomycetes</taxon>
        <taxon>Agaricomycetidae</taxon>
        <taxon>Agaricales</taxon>
        <taxon>Marasmiineae</taxon>
        <taxon>Omphalotaceae</taxon>
        <taxon>Gymnopus</taxon>
    </lineage>
</organism>
<keyword evidence="1" id="KW-0732">Signal</keyword>
<accession>A0A6A4I1M5</accession>
<dbReference type="OrthoDB" id="2884912at2759"/>
<gene>
    <name evidence="2" type="ORF">BT96DRAFT_935829</name>
</gene>
<keyword evidence="3" id="KW-1185">Reference proteome</keyword>
<evidence type="ECO:0000313" key="2">
    <source>
        <dbReference type="EMBL" id="KAE9404271.1"/>
    </source>
</evidence>
<evidence type="ECO:0000313" key="3">
    <source>
        <dbReference type="Proteomes" id="UP000799118"/>
    </source>
</evidence>
<evidence type="ECO:0000256" key="1">
    <source>
        <dbReference type="SAM" id="SignalP"/>
    </source>
</evidence>
<protein>
    <submittedName>
        <fullName evidence="2">Uncharacterized protein</fullName>
    </submittedName>
</protein>
<dbReference type="EMBL" id="ML769418">
    <property type="protein sequence ID" value="KAE9404271.1"/>
    <property type="molecule type" value="Genomic_DNA"/>
</dbReference>